<keyword evidence="3" id="KW-1185">Reference proteome</keyword>
<accession>S7ZEF6</accession>
<dbReference type="Proteomes" id="UP000019376">
    <property type="component" value="Unassembled WGS sequence"/>
</dbReference>
<dbReference type="HOGENOM" id="CLU_028279_1_1_1"/>
<proteinExistence type="predicted"/>
<reference evidence="2 3" key="1">
    <citation type="journal article" date="2013" name="PLoS ONE">
        <title>Genomic and secretomic analyses reveal unique features of the lignocellulolytic enzyme system of Penicillium decumbens.</title>
        <authorList>
            <person name="Liu G."/>
            <person name="Zhang L."/>
            <person name="Wei X."/>
            <person name="Zou G."/>
            <person name="Qin Y."/>
            <person name="Ma L."/>
            <person name="Li J."/>
            <person name="Zheng H."/>
            <person name="Wang S."/>
            <person name="Wang C."/>
            <person name="Xun L."/>
            <person name="Zhao G.-P."/>
            <person name="Zhou Z."/>
            <person name="Qu Y."/>
        </authorList>
    </citation>
    <scope>NUCLEOTIDE SEQUENCE [LARGE SCALE GENOMIC DNA]</scope>
    <source>
        <strain evidence="3">114-2 / CGMCC 5302</strain>
    </source>
</reference>
<dbReference type="EMBL" id="KB644411">
    <property type="protein sequence ID" value="EPS29045.1"/>
    <property type="molecule type" value="Genomic_DNA"/>
</dbReference>
<dbReference type="STRING" id="933388.S7ZEF6"/>
<feature type="region of interest" description="Disordered" evidence="1">
    <location>
        <begin position="1"/>
        <end position="25"/>
    </location>
</feature>
<name>S7ZEF6_PENO1</name>
<dbReference type="eggNOG" id="ENOG502SR9S">
    <property type="taxonomic scope" value="Eukaryota"/>
</dbReference>
<organism evidence="2 3">
    <name type="scientific">Penicillium oxalicum (strain 114-2 / CGMCC 5302)</name>
    <name type="common">Penicillium decumbens</name>
    <dbReference type="NCBI Taxonomy" id="933388"/>
    <lineage>
        <taxon>Eukaryota</taxon>
        <taxon>Fungi</taxon>
        <taxon>Dikarya</taxon>
        <taxon>Ascomycota</taxon>
        <taxon>Pezizomycotina</taxon>
        <taxon>Eurotiomycetes</taxon>
        <taxon>Eurotiomycetidae</taxon>
        <taxon>Eurotiales</taxon>
        <taxon>Aspergillaceae</taxon>
        <taxon>Penicillium</taxon>
    </lineage>
</organism>
<sequence>MSNSPSEITPRCDAGPDVVEGSPSESGRITEAAFRIFAQQLEVAWTRQRIPKQLKKRLLETRTTDDAHTARIFLDHGGFKAWLAYFLATEGKVHFKGRQQRSHIIAGFNELPQGERIEIAKRFTAFQPHQSADKAIQNIYKSLSKFGFFEASKSDSRLQRSISETRTDVQADSSIIPESLTSIAQITTDEGQRVITNASLQGLAKTFDPYMSGAIRRISHQNDTVSTAAVTMAFPPWALLDCLMSLDVLPSKVQYLAMALFNVRVEGEGQIRFVSLKDGVRLVPNPEITLKGVQEEAISEVFGAEIHQAVTACRMRKKELREGNKATECVSMILTNNHNEGAILNLALGLEEGIRIRKLLYT</sequence>
<protein>
    <submittedName>
        <fullName evidence="2">Uncharacterized protein</fullName>
    </submittedName>
</protein>
<evidence type="ECO:0000313" key="3">
    <source>
        <dbReference type="Proteomes" id="UP000019376"/>
    </source>
</evidence>
<dbReference type="OrthoDB" id="4363044at2759"/>
<gene>
    <name evidence="2" type="ORF">PDE_03992</name>
</gene>
<evidence type="ECO:0000313" key="2">
    <source>
        <dbReference type="EMBL" id="EPS29045.1"/>
    </source>
</evidence>
<evidence type="ECO:0000256" key="1">
    <source>
        <dbReference type="SAM" id="MobiDB-lite"/>
    </source>
</evidence>
<dbReference type="PhylomeDB" id="S7ZEF6"/>
<dbReference type="AlphaFoldDB" id="S7ZEF6"/>